<evidence type="ECO:0000256" key="2">
    <source>
        <dbReference type="ARBA" id="ARBA00022857"/>
    </source>
</evidence>
<dbReference type="PRINTS" id="PR00069">
    <property type="entry name" value="ALDKETRDTASE"/>
</dbReference>
<protein>
    <submittedName>
        <fullName evidence="8">Glyoxal reductase</fullName>
    </submittedName>
</protein>
<dbReference type="PIRSF" id="PIRSF000097">
    <property type="entry name" value="AKR"/>
    <property type="match status" value="1"/>
</dbReference>
<dbReference type="PANTHER" id="PTHR43827">
    <property type="entry name" value="2,5-DIKETO-D-GLUCONIC ACID REDUCTASE"/>
    <property type="match status" value="1"/>
</dbReference>
<dbReference type="InterPro" id="IPR020471">
    <property type="entry name" value="AKR"/>
</dbReference>
<proteinExistence type="inferred from homology"/>
<keyword evidence="3" id="KW-0560">Oxidoreductase</keyword>
<evidence type="ECO:0000256" key="5">
    <source>
        <dbReference type="PIRSR" id="PIRSR000097-2"/>
    </source>
</evidence>
<feature type="site" description="Lowers pKa of active site Tyr" evidence="6">
    <location>
        <position position="73"/>
    </location>
</feature>
<dbReference type="Gene3D" id="3.20.20.100">
    <property type="entry name" value="NADP-dependent oxidoreductase domain"/>
    <property type="match status" value="1"/>
</dbReference>
<dbReference type="InterPro" id="IPR036812">
    <property type="entry name" value="NAD(P)_OxRdtase_dom_sf"/>
</dbReference>
<dbReference type="FunFam" id="3.20.20.100:FF:000015">
    <property type="entry name" value="Oxidoreductase, aldo/keto reductase family"/>
    <property type="match status" value="1"/>
</dbReference>
<evidence type="ECO:0000256" key="6">
    <source>
        <dbReference type="PIRSR" id="PIRSR000097-3"/>
    </source>
</evidence>
<dbReference type="GO" id="GO:0016616">
    <property type="term" value="F:oxidoreductase activity, acting on the CH-OH group of donors, NAD or NADP as acceptor"/>
    <property type="evidence" value="ECO:0007669"/>
    <property type="project" value="UniProtKB-ARBA"/>
</dbReference>
<evidence type="ECO:0000259" key="7">
    <source>
        <dbReference type="Pfam" id="PF00248"/>
    </source>
</evidence>
<dbReference type="RefSeq" id="WP_053605635.1">
    <property type="nucleotide sequence ID" value="NZ_CP012600.1"/>
</dbReference>
<keyword evidence="2" id="KW-0521">NADP</keyword>
<evidence type="ECO:0000313" key="9">
    <source>
        <dbReference type="Proteomes" id="UP000067625"/>
    </source>
</evidence>
<gene>
    <name evidence="8" type="ORF">AM592_21260</name>
</gene>
<feature type="domain" description="NADP-dependent oxidoreductase" evidence="7">
    <location>
        <begin position="18"/>
        <end position="259"/>
    </location>
</feature>
<sequence>MDVLLNNGVKMPQLGLGVYKAEEGTEVIRAVKKALEVGYRSIDTAAVYKNEAGVGQAIKESGLPREELFITTKVWNSDQGYEQTLQAFETSLNKLQLDYIDLYLIHWPMPKSDKYIETYRALEKLYEDGRIRAIGISNFKIPHLERVLKECSIKPAVNQVECHPFFSQNELKSFCREHDIFIEAWSPIMRGGELLNHPVIQSLCEKHKKSPAQIIIRWHIQNDVIVIPKSVTPSRIEENFNVFDFSLDDEDLAHIDELDKNERQYRDPDEMHLTEI</sequence>
<dbReference type="PROSITE" id="PS00062">
    <property type="entry name" value="ALDOKETO_REDUCTASE_2"/>
    <property type="match status" value="1"/>
</dbReference>
<dbReference type="OrthoDB" id="9804790at2"/>
<evidence type="ECO:0000256" key="4">
    <source>
        <dbReference type="PIRSR" id="PIRSR000097-1"/>
    </source>
</evidence>
<dbReference type="PATRIC" id="fig|1441095.3.peg.4710"/>
<dbReference type="AlphaFoldDB" id="A0A0M4G0T8"/>
<dbReference type="PROSITE" id="PS00798">
    <property type="entry name" value="ALDOKETO_REDUCTASE_1"/>
    <property type="match status" value="1"/>
</dbReference>
<dbReference type="PROSITE" id="PS00063">
    <property type="entry name" value="ALDOKETO_REDUCTASE_3"/>
    <property type="match status" value="1"/>
</dbReference>
<evidence type="ECO:0000313" key="8">
    <source>
        <dbReference type="EMBL" id="ALC83763.1"/>
    </source>
</evidence>
<reference evidence="8 9" key="2">
    <citation type="journal article" date="2016" name="Int. J. Syst. Evol. Microbiol.">
        <title>Bacillus gobiensis sp. nov., isolated from a soil sample.</title>
        <authorList>
            <person name="Liu B."/>
            <person name="Liu G.H."/>
            <person name="Cetin S."/>
            <person name="Schumann P."/>
            <person name="Pan Z.Z."/>
            <person name="Chen Q.Q."/>
        </authorList>
    </citation>
    <scope>NUCLEOTIDE SEQUENCE [LARGE SCALE GENOMIC DNA]</scope>
    <source>
        <strain evidence="8 9">FJAT-4402</strain>
    </source>
</reference>
<comment type="similarity">
    <text evidence="1">Belongs to the aldo/keto reductase family.</text>
</comment>
<dbReference type="PANTHER" id="PTHR43827:SF3">
    <property type="entry name" value="NADP-DEPENDENT OXIDOREDUCTASE DOMAIN-CONTAINING PROTEIN"/>
    <property type="match status" value="1"/>
</dbReference>
<dbReference type="Proteomes" id="UP000067625">
    <property type="component" value="Chromosome"/>
</dbReference>
<reference evidence="9" key="1">
    <citation type="submission" date="2015-08" db="EMBL/GenBank/DDBJ databases">
        <title>Genome sequencing project for genomic taxonomy and phylogenomics of Bacillus-like bacteria.</title>
        <authorList>
            <person name="Liu B."/>
            <person name="Wang J."/>
            <person name="Zhu Y."/>
            <person name="Liu G."/>
            <person name="Chen Q."/>
            <person name="Chen Z."/>
            <person name="Lan J."/>
            <person name="Che J."/>
            <person name="Ge C."/>
            <person name="Shi H."/>
            <person name="Pan Z."/>
            <person name="Liu X."/>
        </authorList>
    </citation>
    <scope>NUCLEOTIDE SEQUENCE [LARGE SCALE GENOMIC DNA]</scope>
    <source>
        <strain evidence="9">FJAT-4402</strain>
    </source>
</reference>
<dbReference type="SUPFAM" id="SSF51430">
    <property type="entry name" value="NAD(P)-linked oxidoreductase"/>
    <property type="match status" value="1"/>
</dbReference>
<dbReference type="InterPro" id="IPR018170">
    <property type="entry name" value="Aldo/ket_reductase_CS"/>
</dbReference>
<organism evidence="8 9">
    <name type="scientific">Bacillus gobiensis</name>
    <dbReference type="NCBI Taxonomy" id="1441095"/>
    <lineage>
        <taxon>Bacteria</taxon>
        <taxon>Bacillati</taxon>
        <taxon>Bacillota</taxon>
        <taxon>Bacilli</taxon>
        <taxon>Bacillales</taxon>
        <taxon>Bacillaceae</taxon>
        <taxon>Bacillus</taxon>
    </lineage>
</organism>
<name>A0A0M4G0T8_9BACI</name>
<accession>A0A0M4G0T8</accession>
<dbReference type="Pfam" id="PF00248">
    <property type="entry name" value="Aldo_ket_red"/>
    <property type="match status" value="1"/>
</dbReference>
<evidence type="ECO:0000256" key="1">
    <source>
        <dbReference type="ARBA" id="ARBA00007905"/>
    </source>
</evidence>
<dbReference type="InterPro" id="IPR023210">
    <property type="entry name" value="NADP_OxRdtase_dom"/>
</dbReference>
<feature type="active site" description="Proton donor" evidence="4">
    <location>
        <position position="48"/>
    </location>
</feature>
<feature type="binding site" evidence="5">
    <location>
        <position position="106"/>
    </location>
    <ligand>
        <name>substrate</name>
    </ligand>
</feature>
<dbReference type="STRING" id="1441095.AM592_21260"/>
<dbReference type="EMBL" id="CP012600">
    <property type="protein sequence ID" value="ALC83763.1"/>
    <property type="molecule type" value="Genomic_DNA"/>
</dbReference>
<evidence type="ECO:0000256" key="3">
    <source>
        <dbReference type="ARBA" id="ARBA00023002"/>
    </source>
</evidence>
<keyword evidence="9" id="KW-1185">Reference proteome</keyword>